<evidence type="ECO:0000256" key="1">
    <source>
        <dbReference type="SAM" id="MobiDB-lite"/>
    </source>
</evidence>
<feature type="region of interest" description="Disordered" evidence="1">
    <location>
        <begin position="128"/>
        <end position="152"/>
    </location>
</feature>
<reference evidence="2 3" key="1">
    <citation type="journal article" date="2015" name="Sci. Rep.">
        <title>Chromosome-level genome map provides insights into diverse defense mechanisms in the medicinal fungus Ganoderma sinense.</title>
        <authorList>
            <person name="Zhu Y."/>
            <person name="Xu J."/>
            <person name="Sun C."/>
            <person name="Zhou S."/>
            <person name="Xu H."/>
            <person name="Nelson D.R."/>
            <person name="Qian J."/>
            <person name="Song J."/>
            <person name="Luo H."/>
            <person name="Xiang L."/>
            <person name="Li Y."/>
            <person name="Xu Z."/>
            <person name="Ji A."/>
            <person name="Wang L."/>
            <person name="Lu S."/>
            <person name="Hayward A."/>
            <person name="Sun W."/>
            <person name="Li X."/>
            <person name="Schwartz D.C."/>
            <person name="Wang Y."/>
            <person name="Chen S."/>
        </authorList>
    </citation>
    <scope>NUCLEOTIDE SEQUENCE [LARGE SCALE GENOMIC DNA]</scope>
    <source>
        <strain evidence="2 3">ZZ0214-1</strain>
    </source>
</reference>
<sequence>MVPALYRASQQIDAEPEDRWSIVADARPVKRSRYVGGQEAGGVEGERQENGSANASGSAIQQGLQSEALSVSGSHDAGAQAPPLPLPSPGSAAQSSFFPSDNHDQLDSTADLDAAISNLQQSVWAGRTRSYRPPTVEDAAEDDELEEAERDLGGPELSLEDREVWERLHVEEQGLAEYEAISVWDELAETFLREGMISGEDLTEDDMRILRPFSLKVDTHVSGNTPSWKPRKVFVYLPIIPRLKVFLASKPMAKEMKYRAEEQAKHTPGVIRDVTDSENYRALLDKHVTVDGKSLAHKYFDDARDVALGLSTDGFAPFKRRTKTAWPLILFNYNLRPDIRTHLDNILGLGVIPGPKKPVDFDSFLWPAVHEFLRLSVGVYAYDALSNAFFALRAYLILIFGDILAVSMVMRMKGHNGACPCRMCEIRGVRIPDFRNPIHYVPLDRARHPHVLGDPEAIQMYDPSHLPLRTHSNFMTQAKEVQFAPSESESERLAKLYGIKGTPILSALSSLSFPSSFPYDFMHLIWENVVKNLMLLWTGKYKDLDEGSENYQFSSAVWDAIGSATADSGNSLPYIFGPRPPNVATDKVSWTADTRSFWTQYIAPVLLRGRFLHDKYYDHFVELVRLINICLGFDITTAQVNDVRSGFIKWVQKYEDILAAGPVWASWAFAMERYCGALGPAIRSRRFPYASLNRYVLDYAHLTQIRLLYGLQDTLPIRLTPKEPGKIYKNYDTRRLLPSHAIFTPDRALTDKVIACLSTRFNALPAAVREALPAMFGQWAKFRILPAGDTIWAADMVPHTEDGRDASFVRYELLVDRNTRYRNRPTDFVSKTFWGQLR</sequence>
<feature type="compositionally biased region" description="Polar residues" evidence="1">
    <location>
        <begin position="50"/>
        <end position="73"/>
    </location>
</feature>
<proteinExistence type="predicted"/>
<comment type="caution">
    <text evidence="2">The sequence shown here is derived from an EMBL/GenBank/DDBJ whole genome shotgun (WGS) entry which is preliminary data.</text>
</comment>
<evidence type="ECO:0000313" key="2">
    <source>
        <dbReference type="EMBL" id="PIL25594.1"/>
    </source>
</evidence>
<dbReference type="Pfam" id="PF02992">
    <property type="entry name" value="Transposase_21"/>
    <property type="match status" value="1"/>
</dbReference>
<protein>
    <recommendedName>
        <fullName evidence="4">Transposase family Tnp2 protein</fullName>
    </recommendedName>
</protein>
<feature type="compositionally biased region" description="Acidic residues" evidence="1">
    <location>
        <begin position="138"/>
        <end position="149"/>
    </location>
</feature>
<dbReference type="Proteomes" id="UP000230002">
    <property type="component" value="Unassembled WGS sequence"/>
</dbReference>
<evidence type="ECO:0000313" key="3">
    <source>
        <dbReference type="Proteomes" id="UP000230002"/>
    </source>
</evidence>
<gene>
    <name evidence="2" type="ORF">GSI_11342</name>
</gene>
<dbReference type="PANTHER" id="PTHR46579">
    <property type="entry name" value="F5/8 TYPE C DOMAIN-CONTAINING PROTEIN-RELATED"/>
    <property type="match status" value="1"/>
</dbReference>
<dbReference type="STRING" id="1077348.A0A2G8RVT5"/>
<dbReference type="InterPro" id="IPR004242">
    <property type="entry name" value="Transposase_21"/>
</dbReference>
<dbReference type="EMBL" id="AYKW01000045">
    <property type="protein sequence ID" value="PIL25594.1"/>
    <property type="molecule type" value="Genomic_DNA"/>
</dbReference>
<evidence type="ECO:0008006" key="4">
    <source>
        <dbReference type="Google" id="ProtNLM"/>
    </source>
</evidence>
<accession>A0A2G8RVT5</accession>
<name>A0A2G8RVT5_9APHY</name>
<feature type="region of interest" description="Disordered" evidence="1">
    <location>
        <begin position="27"/>
        <end position="107"/>
    </location>
</feature>
<keyword evidence="3" id="KW-1185">Reference proteome</keyword>
<organism evidence="2 3">
    <name type="scientific">Ganoderma sinense ZZ0214-1</name>
    <dbReference type="NCBI Taxonomy" id="1077348"/>
    <lineage>
        <taxon>Eukaryota</taxon>
        <taxon>Fungi</taxon>
        <taxon>Dikarya</taxon>
        <taxon>Basidiomycota</taxon>
        <taxon>Agaricomycotina</taxon>
        <taxon>Agaricomycetes</taxon>
        <taxon>Polyporales</taxon>
        <taxon>Polyporaceae</taxon>
        <taxon>Ganoderma</taxon>
    </lineage>
</organism>
<dbReference type="OrthoDB" id="2404451at2759"/>
<dbReference type="PANTHER" id="PTHR46579:SF1">
    <property type="entry name" value="F5_8 TYPE C DOMAIN-CONTAINING PROTEIN"/>
    <property type="match status" value="1"/>
</dbReference>
<dbReference type="AlphaFoldDB" id="A0A2G8RVT5"/>